<comment type="caution">
    <text evidence="2">The sequence shown here is derived from an EMBL/GenBank/DDBJ whole genome shotgun (WGS) entry which is preliminary data.</text>
</comment>
<gene>
    <name evidence="2" type="ORF">S03H2_50191</name>
</gene>
<proteinExistence type="predicted"/>
<sequence>LWSTEEAYFSGSEDKPDPDPDDPDPDDDIPDLAAMDIRKPRGKAEVELKKGKWTPLAEVTAIQISNNKNPLDNLETAQGTAYFSNIGKRFYPDKSDSDFHNELFGRKIRMSLGFLDYLDTPMVPRYKHKMIGIIKSVNTNRKAKTAEIVALEFMDYYKTKELKITPVWENKSLTWVFCALVKQCFPSWSNQHENASWDYWVDPLGFRRTNIYLGSGEANGSESLPIKDCIRTPCEWVYNIIEDSEAIYDDNERRLIRGTDYE</sequence>
<protein>
    <submittedName>
        <fullName evidence="2">Uncharacterized protein</fullName>
    </submittedName>
</protein>
<feature type="region of interest" description="Disordered" evidence="1">
    <location>
        <begin position="1"/>
        <end position="32"/>
    </location>
</feature>
<reference evidence="2" key="1">
    <citation type="journal article" date="2014" name="Front. Microbiol.">
        <title>High frequency of phylogenetically diverse reductive dehalogenase-homologous genes in deep subseafloor sedimentary metagenomes.</title>
        <authorList>
            <person name="Kawai M."/>
            <person name="Futagami T."/>
            <person name="Toyoda A."/>
            <person name="Takaki Y."/>
            <person name="Nishi S."/>
            <person name="Hori S."/>
            <person name="Arai W."/>
            <person name="Tsubouchi T."/>
            <person name="Morono Y."/>
            <person name="Uchiyama I."/>
            <person name="Ito T."/>
            <person name="Fujiyama A."/>
            <person name="Inagaki F."/>
            <person name="Takami H."/>
        </authorList>
    </citation>
    <scope>NUCLEOTIDE SEQUENCE</scope>
    <source>
        <strain evidence="2">Expedition CK06-06</strain>
    </source>
</reference>
<feature type="compositionally biased region" description="Acidic residues" evidence="1">
    <location>
        <begin position="19"/>
        <end position="30"/>
    </location>
</feature>
<dbReference type="AlphaFoldDB" id="X1I2L1"/>
<evidence type="ECO:0000313" key="2">
    <source>
        <dbReference type="EMBL" id="GAH63530.1"/>
    </source>
</evidence>
<dbReference type="EMBL" id="BARU01031764">
    <property type="protein sequence ID" value="GAH63530.1"/>
    <property type="molecule type" value="Genomic_DNA"/>
</dbReference>
<feature type="non-terminal residue" evidence="2">
    <location>
        <position position="262"/>
    </location>
</feature>
<feature type="non-terminal residue" evidence="2">
    <location>
        <position position="1"/>
    </location>
</feature>
<organism evidence="2">
    <name type="scientific">marine sediment metagenome</name>
    <dbReference type="NCBI Taxonomy" id="412755"/>
    <lineage>
        <taxon>unclassified sequences</taxon>
        <taxon>metagenomes</taxon>
        <taxon>ecological metagenomes</taxon>
    </lineage>
</organism>
<name>X1I2L1_9ZZZZ</name>
<evidence type="ECO:0000256" key="1">
    <source>
        <dbReference type="SAM" id="MobiDB-lite"/>
    </source>
</evidence>
<accession>X1I2L1</accession>